<comment type="caution">
    <text evidence="2">The sequence shown here is derived from an EMBL/GenBank/DDBJ whole genome shotgun (WGS) entry which is preliminary data.</text>
</comment>
<organism evidence="2 3">
    <name type="scientific">Psychracetigena formicireducens</name>
    <dbReference type="NCBI Taxonomy" id="2986056"/>
    <lineage>
        <taxon>Bacteria</taxon>
        <taxon>Bacillati</taxon>
        <taxon>Candidatus Lithacetigenota</taxon>
        <taxon>Candidatus Psychracetigena</taxon>
    </lineage>
</organism>
<accession>A0A9E2F7L6</accession>
<gene>
    <name evidence="2" type="ORF">DDT42_01599</name>
</gene>
<feature type="region of interest" description="Disordered" evidence="1">
    <location>
        <begin position="99"/>
        <end position="119"/>
    </location>
</feature>
<proteinExistence type="predicted"/>
<protein>
    <submittedName>
        <fullName evidence="2">Uncharacterized protein</fullName>
    </submittedName>
</protein>
<name>A0A9E2F7L6_PSYF1</name>
<reference evidence="2 3" key="1">
    <citation type="journal article" date="2021" name="bioRxiv">
        <title>Unique metabolic strategies in Hadean analogues reveal hints for primordial physiology.</title>
        <authorList>
            <person name="Nobu M.K."/>
            <person name="Nakai R."/>
            <person name="Tamazawa S."/>
            <person name="Mori H."/>
            <person name="Toyoda A."/>
            <person name="Ijiri A."/>
            <person name="Suzuki S."/>
            <person name="Kurokawa K."/>
            <person name="Kamagata Y."/>
            <person name="Tamaki H."/>
        </authorList>
    </citation>
    <scope>NUCLEOTIDE SEQUENCE [LARGE SCALE GENOMIC DNA]</scope>
    <source>
        <strain evidence="2">BS525</strain>
    </source>
</reference>
<dbReference type="Proteomes" id="UP000811545">
    <property type="component" value="Unassembled WGS sequence"/>
</dbReference>
<evidence type="ECO:0000313" key="3">
    <source>
        <dbReference type="Proteomes" id="UP000811545"/>
    </source>
</evidence>
<evidence type="ECO:0000313" key="2">
    <source>
        <dbReference type="EMBL" id="MBT9145723.1"/>
    </source>
</evidence>
<sequence length="185" mass="20176">MQVQGTIISLSLETEVKKNGGGSYKGWELVYKSSDGEVRTIAKPVQGLKFNASLKTQLESFLVGDKFTLEQEKNPAGFYDVKSIVQGWSGGEVSAPVSTSAQTQKVSGGTPYQSSSYPTKEERAQTQRYIIRQSSLTNAVATLSVGSKSLNPKDVLVLAEQYVDFIFEQLRGQEGIDALQDDIPE</sequence>
<feature type="compositionally biased region" description="Polar residues" evidence="1">
    <location>
        <begin position="99"/>
        <end position="118"/>
    </location>
</feature>
<dbReference type="EMBL" id="QLTW01000154">
    <property type="protein sequence ID" value="MBT9145723.1"/>
    <property type="molecule type" value="Genomic_DNA"/>
</dbReference>
<dbReference type="AlphaFoldDB" id="A0A9E2F7L6"/>
<evidence type="ECO:0000256" key="1">
    <source>
        <dbReference type="SAM" id="MobiDB-lite"/>
    </source>
</evidence>